<evidence type="ECO:0000313" key="1">
    <source>
        <dbReference type="EMBL" id="CDC76093.1"/>
    </source>
</evidence>
<organism evidence="1 2">
    <name type="scientific">Candidatus Colimorpha enterica</name>
    <dbReference type="NCBI Taxonomy" id="3083063"/>
    <lineage>
        <taxon>Bacteria</taxon>
        <taxon>Pseudomonadati</taxon>
        <taxon>Bacteroidota</taxon>
        <taxon>Bacteroidia</taxon>
        <taxon>Bacteroidales</taxon>
        <taxon>Candidatus Colimorpha</taxon>
    </lineage>
</organism>
<dbReference type="InterPro" id="IPR013078">
    <property type="entry name" value="His_Pase_superF_clade-1"/>
</dbReference>
<protein>
    <submittedName>
        <fullName evidence="1">Phosphoglycerate mutase</fullName>
    </submittedName>
</protein>
<name>R6TRP2_9BACT</name>
<dbReference type="Proteomes" id="UP000017938">
    <property type="component" value="Unassembled WGS sequence"/>
</dbReference>
<accession>R6TRP2</accession>
<proteinExistence type="predicted"/>
<dbReference type="EMBL" id="CBFW010000341">
    <property type="protein sequence ID" value="CDC76093.1"/>
    <property type="molecule type" value="Genomic_DNA"/>
</dbReference>
<dbReference type="STRING" id="1263015.BN580_02051"/>
<dbReference type="AlphaFoldDB" id="R6TRP2"/>
<gene>
    <name evidence="1" type="ORF">BN580_02051</name>
</gene>
<evidence type="ECO:0000313" key="2">
    <source>
        <dbReference type="Proteomes" id="UP000017938"/>
    </source>
</evidence>
<dbReference type="Gene3D" id="3.40.50.1240">
    <property type="entry name" value="Phosphoglycerate mutase-like"/>
    <property type="match status" value="1"/>
</dbReference>
<dbReference type="Pfam" id="PF00300">
    <property type="entry name" value="His_Phos_1"/>
    <property type="match status" value="1"/>
</dbReference>
<comment type="caution">
    <text evidence="1">The sequence shown here is derived from an EMBL/GenBank/DDBJ whole genome shotgun (WGS) entry which is preliminary data.</text>
</comment>
<dbReference type="SMART" id="SM00855">
    <property type="entry name" value="PGAM"/>
    <property type="match status" value="1"/>
</dbReference>
<dbReference type="InterPro" id="IPR029033">
    <property type="entry name" value="His_PPase_superfam"/>
</dbReference>
<sequence length="240" mass="27206">MKLLIIRHGDPDYEHDSVTEKGKREVELLGQRLAKENITKIYCSPLGRARATAAPTCRLTGMEPEILDWLREFPAPDVKADYTESGVCPWNLAPSFWTKFPEHFTHEWWSSPVYAGTGIREIAENVWNSFDALIASLGYVRDGLVYHVAPEYLRGDDRTFAFFCHLGLGNCLLSHIAGVPLPQWWHTVFLPTSSVTTVYMEKHLEHRADAIGRIVSIGDTSHLYAGGEPVSKSGLHWWWN</sequence>
<dbReference type="CDD" id="cd07067">
    <property type="entry name" value="HP_PGM_like"/>
    <property type="match status" value="1"/>
</dbReference>
<reference evidence="1" key="1">
    <citation type="submission" date="2012-11" db="EMBL/GenBank/DDBJ databases">
        <title>Dependencies among metagenomic species, viruses, plasmids and units of genetic variation.</title>
        <authorList>
            <person name="Nielsen H.B."/>
            <person name="Almeida M."/>
            <person name="Juncker A.S."/>
            <person name="Rasmussen S."/>
            <person name="Li J."/>
            <person name="Sunagawa S."/>
            <person name="Plichta D."/>
            <person name="Gautier L."/>
            <person name="Le Chatelier E."/>
            <person name="Peletier E."/>
            <person name="Bonde I."/>
            <person name="Nielsen T."/>
            <person name="Manichanh C."/>
            <person name="Arumugam M."/>
            <person name="Batto J."/>
            <person name="Santos M.B.Q.D."/>
            <person name="Blom N."/>
            <person name="Borruel N."/>
            <person name="Burgdorf K.S."/>
            <person name="Boumezbeur F."/>
            <person name="Casellas F."/>
            <person name="Dore J."/>
            <person name="Guarner F."/>
            <person name="Hansen T."/>
            <person name="Hildebrand F."/>
            <person name="Kaas R.S."/>
            <person name="Kennedy S."/>
            <person name="Kristiansen K."/>
            <person name="Kultima J.R."/>
            <person name="Leonard P."/>
            <person name="Levenez F."/>
            <person name="Lund O."/>
            <person name="Moumen B."/>
            <person name="Le Paslier D."/>
            <person name="Pons N."/>
            <person name="Pedersen O."/>
            <person name="Prifti E."/>
            <person name="Qin J."/>
            <person name="Raes J."/>
            <person name="Tap J."/>
            <person name="Tims S."/>
            <person name="Ussery D.W."/>
            <person name="Yamada T."/>
            <person name="MetaHit consortium"/>
            <person name="Renault P."/>
            <person name="Sicheritz-Ponten T."/>
            <person name="Bork P."/>
            <person name="Wang J."/>
            <person name="Brunak S."/>
            <person name="Ehrlich S.D."/>
        </authorList>
    </citation>
    <scope>NUCLEOTIDE SEQUENCE [LARGE SCALE GENOMIC DNA]</scope>
</reference>
<dbReference type="SUPFAM" id="SSF53254">
    <property type="entry name" value="Phosphoglycerate mutase-like"/>
    <property type="match status" value="1"/>
</dbReference>